<reference evidence="1" key="1">
    <citation type="journal article" date="2019" name="bioRxiv">
        <title>The Genome of the Zebra Mussel, Dreissena polymorpha: A Resource for Invasive Species Research.</title>
        <authorList>
            <person name="McCartney M.A."/>
            <person name="Auch B."/>
            <person name="Kono T."/>
            <person name="Mallez S."/>
            <person name="Zhang Y."/>
            <person name="Obille A."/>
            <person name="Becker A."/>
            <person name="Abrahante J.E."/>
            <person name="Garbe J."/>
            <person name="Badalamenti J.P."/>
            <person name="Herman A."/>
            <person name="Mangelson H."/>
            <person name="Liachko I."/>
            <person name="Sullivan S."/>
            <person name="Sone E.D."/>
            <person name="Koren S."/>
            <person name="Silverstein K.A.T."/>
            <person name="Beckman K.B."/>
            <person name="Gohl D.M."/>
        </authorList>
    </citation>
    <scope>NUCLEOTIDE SEQUENCE</scope>
    <source>
        <strain evidence="1">Duluth1</strain>
        <tissue evidence="1">Whole animal</tissue>
    </source>
</reference>
<dbReference type="Proteomes" id="UP000828390">
    <property type="component" value="Unassembled WGS sequence"/>
</dbReference>
<proteinExistence type="predicted"/>
<keyword evidence="2" id="KW-1185">Reference proteome</keyword>
<organism evidence="1 2">
    <name type="scientific">Dreissena polymorpha</name>
    <name type="common">Zebra mussel</name>
    <name type="synonym">Mytilus polymorpha</name>
    <dbReference type="NCBI Taxonomy" id="45954"/>
    <lineage>
        <taxon>Eukaryota</taxon>
        <taxon>Metazoa</taxon>
        <taxon>Spiralia</taxon>
        <taxon>Lophotrochozoa</taxon>
        <taxon>Mollusca</taxon>
        <taxon>Bivalvia</taxon>
        <taxon>Autobranchia</taxon>
        <taxon>Heteroconchia</taxon>
        <taxon>Euheterodonta</taxon>
        <taxon>Imparidentia</taxon>
        <taxon>Neoheterodontei</taxon>
        <taxon>Myida</taxon>
        <taxon>Dreissenoidea</taxon>
        <taxon>Dreissenidae</taxon>
        <taxon>Dreissena</taxon>
    </lineage>
</organism>
<accession>A0A9D4FC70</accession>
<dbReference type="AlphaFoldDB" id="A0A9D4FC70"/>
<evidence type="ECO:0000313" key="2">
    <source>
        <dbReference type="Proteomes" id="UP000828390"/>
    </source>
</evidence>
<evidence type="ECO:0000313" key="1">
    <source>
        <dbReference type="EMBL" id="KAH3795059.1"/>
    </source>
</evidence>
<comment type="caution">
    <text evidence="1">The sequence shown here is derived from an EMBL/GenBank/DDBJ whole genome shotgun (WGS) entry which is preliminary data.</text>
</comment>
<name>A0A9D4FC70_DREPO</name>
<protein>
    <submittedName>
        <fullName evidence="1">Uncharacterized protein</fullName>
    </submittedName>
</protein>
<dbReference type="EMBL" id="JAIWYP010000007">
    <property type="protein sequence ID" value="KAH3795059.1"/>
    <property type="molecule type" value="Genomic_DNA"/>
</dbReference>
<dbReference type="PANTHER" id="PTHR46601:SF1">
    <property type="entry name" value="ADF-H DOMAIN-CONTAINING PROTEIN"/>
    <property type="match status" value="1"/>
</dbReference>
<reference evidence="1" key="2">
    <citation type="submission" date="2020-11" db="EMBL/GenBank/DDBJ databases">
        <authorList>
            <person name="McCartney M.A."/>
            <person name="Auch B."/>
            <person name="Kono T."/>
            <person name="Mallez S."/>
            <person name="Becker A."/>
            <person name="Gohl D.M."/>
            <person name="Silverstein K.A.T."/>
            <person name="Koren S."/>
            <person name="Bechman K.B."/>
            <person name="Herman A."/>
            <person name="Abrahante J.E."/>
            <person name="Garbe J."/>
        </authorList>
    </citation>
    <scope>NUCLEOTIDE SEQUENCE</scope>
    <source>
        <strain evidence="1">Duluth1</strain>
        <tissue evidence="1">Whole animal</tissue>
    </source>
</reference>
<gene>
    <name evidence="1" type="ORF">DPMN_148605</name>
</gene>
<sequence>MRFFQKIRKNFFTAVQGIVDKVTPRKKHLMKQKQLLNTPMSMKKLFYLESSSKILTETMKSNRQIKKNIVKRMLFLKKHWLNRTLSTFLGVSNSYVSKTSGIHSEQPKQCERKAATIAEDRTAIKEFFLRVDISTNLPSVKTIKKDQKERRILDRPLAAVYQEFQQQNPTVKASYSTFVRNKPQTVESTRKQRWYACLCDTCTNTDLKIKALQQVASRIESGVVVRNRYEAVTITLCKNKDGAAFHKPQCIQRQCGKCGIDSTVRYFQPLVEEASNETVVYSKWERVKKIYKGK</sequence>
<dbReference type="PANTHER" id="PTHR46601">
    <property type="entry name" value="ULP_PROTEASE DOMAIN-CONTAINING PROTEIN"/>
    <property type="match status" value="1"/>
</dbReference>